<reference evidence="1" key="3">
    <citation type="submission" date="2006-01" db="EMBL/GenBank/DDBJ databases">
        <authorList>
            <person name="Buell R."/>
        </authorList>
    </citation>
    <scope>NUCLEOTIDE SEQUENCE</scope>
</reference>
<dbReference type="EMBL" id="DP000010">
    <property type="protein sequence ID" value="ABA91211.1"/>
    <property type="molecule type" value="Genomic_DNA"/>
</dbReference>
<reference evidence="1" key="1">
    <citation type="journal article" date="2005" name="BMC Biol.">
        <title>The sequence of rice chromosomes 11 and 12, rich in disease resistance genes and recent gene duplications.</title>
        <authorList>
            <consortium name="The rice chromosomes 11 and 12 sequencing consortia"/>
        </authorList>
    </citation>
    <scope>NUCLEOTIDE SEQUENCE [LARGE SCALE GENOMIC DNA]</scope>
</reference>
<evidence type="ECO:0000313" key="1">
    <source>
        <dbReference type="EMBL" id="ABA91211.1"/>
    </source>
</evidence>
<sequence length="229" mass="25665">MPTLSANDPAKILYKVDRRKNKKTTDWTAYHQTHIDRWNQFEANRMPDNAMHNRNYRSALRLAWTLTDILDDLIEVEEQNKYDTSTHRGSTVGMGPVRDKVTRELIRTVNDAGVALGMPPSSQQESSILRNALQGRISAPAKMALSSQSSAPLQLALRAEPWTKQISAKENGAEPCHLSTRGPPNTGALFGRRPTGVAQRLSAGCHRQGIWLPLLCCVFSLRRWTSSNY</sequence>
<reference evidence="1" key="2">
    <citation type="submission" date="2005-04" db="EMBL/GenBank/DDBJ databases">
        <authorList>
            <person name="Buell C.R."/>
            <person name="Wing R.A."/>
            <person name="McCombie W.A."/>
            <person name="Ouyang S."/>
        </authorList>
    </citation>
    <scope>NUCLEOTIDE SEQUENCE</scope>
</reference>
<protein>
    <submittedName>
        <fullName evidence="1">Uncharacterized protein</fullName>
    </submittedName>
</protein>
<gene>
    <name evidence="1" type="ordered locus">LOC_Os11g02340</name>
</gene>
<organism evidence="1">
    <name type="scientific">Oryza sativa subsp. japonica</name>
    <name type="common">Rice</name>
    <dbReference type="NCBI Taxonomy" id="39947"/>
    <lineage>
        <taxon>Eukaryota</taxon>
        <taxon>Viridiplantae</taxon>
        <taxon>Streptophyta</taxon>
        <taxon>Embryophyta</taxon>
        <taxon>Tracheophyta</taxon>
        <taxon>Spermatophyta</taxon>
        <taxon>Magnoliopsida</taxon>
        <taxon>Liliopsida</taxon>
        <taxon>Poales</taxon>
        <taxon>Poaceae</taxon>
        <taxon>BOP clade</taxon>
        <taxon>Oryzoideae</taxon>
        <taxon>Oryzeae</taxon>
        <taxon>Oryzinae</taxon>
        <taxon>Oryza</taxon>
        <taxon>Oryza sativa</taxon>
    </lineage>
</organism>
<accession>Q2RBD7</accession>
<proteinExistence type="predicted"/>
<dbReference type="AlphaFoldDB" id="Q2RBD7"/>
<name>Q2RBD7_ORYSJ</name>